<keyword evidence="3" id="KW-1185">Reference proteome</keyword>
<accession>A0A0B8NJ67</accession>
<dbReference type="OrthoDB" id="4548523at2"/>
<dbReference type="InterPro" id="IPR007061">
    <property type="entry name" value="MST-like"/>
</dbReference>
<name>A0A0B8NJ67_9NOCA</name>
<reference evidence="2 3" key="2">
    <citation type="journal article" date="2016" name="Genome Announc.">
        <title>Draft Genome Sequence of Erythromycin- and Oxytetracycline-Sensitive Nocardia seriolae Strain U-1 (NBRC 110359).</title>
        <authorList>
            <person name="Imajoh M."/>
            <person name="Sukeda M."/>
            <person name="Shimizu M."/>
            <person name="Yamane J."/>
            <person name="Ohnishi K."/>
            <person name="Oshima S."/>
        </authorList>
    </citation>
    <scope>NUCLEOTIDE SEQUENCE [LARGE SCALE GENOMIC DNA]</scope>
    <source>
        <strain evidence="2 3">U-1</strain>
    </source>
</reference>
<evidence type="ECO:0000313" key="3">
    <source>
        <dbReference type="Proteomes" id="UP000037179"/>
    </source>
</evidence>
<organism evidence="2 3">
    <name type="scientific">Nocardia seriolae</name>
    <dbReference type="NCBI Taxonomy" id="37332"/>
    <lineage>
        <taxon>Bacteria</taxon>
        <taxon>Bacillati</taxon>
        <taxon>Actinomycetota</taxon>
        <taxon>Actinomycetes</taxon>
        <taxon>Mycobacteriales</taxon>
        <taxon>Nocardiaceae</taxon>
        <taxon>Nocardia</taxon>
    </lineage>
</organism>
<dbReference type="AlphaFoldDB" id="A0A0B8NJ67"/>
<dbReference type="Pfam" id="PF04978">
    <property type="entry name" value="MST"/>
    <property type="match status" value="1"/>
</dbReference>
<gene>
    <name evidence="1" type="ORF">NS506_00368</name>
    <name evidence="2" type="ORF">NSK11_contig00092-0007</name>
</gene>
<dbReference type="Proteomes" id="UP000037179">
    <property type="component" value="Unassembled WGS sequence"/>
</dbReference>
<dbReference type="KEGG" id="nsr:NS506_00368"/>
<proteinExistence type="predicted"/>
<dbReference type="EMBL" id="BBYQ01000092">
    <property type="protein sequence ID" value="GAP30705.1"/>
    <property type="molecule type" value="Genomic_DNA"/>
</dbReference>
<reference evidence="3" key="1">
    <citation type="submission" date="2015-07" db="EMBL/GenBank/DDBJ databases">
        <title>Nocardia seriolae U-1 whole genome shotgun sequence.</title>
        <authorList>
            <person name="Imajoh M."/>
            <person name="Fukumoto Y."/>
            <person name="Sukeda M."/>
            <person name="Yamane J."/>
            <person name="Yamasaki K."/>
            <person name="Shimizu M."/>
            <person name="Ohnishi K."/>
            <person name="Oshima S."/>
        </authorList>
    </citation>
    <scope>NUCLEOTIDE SEQUENCE [LARGE SCALE GENOMIC DNA]</scope>
    <source>
        <strain evidence="3">U-1</strain>
    </source>
</reference>
<protein>
    <submittedName>
        <fullName evidence="2">Uncharacterized protein</fullName>
    </submittedName>
</protein>
<reference evidence="1 4" key="3">
    <citation type="submission" date="2016-10" db="EMBL/GenBank/DDBJ databases">
        <title>Genome sequence of Nocardia seriolae strain EM150506, isolated from Anguila japonica.</title>
        <authorList>
            <person name="Han H.-J."/>
        </authorList>
    </citation>
    <scope>NUCLEOTIDE SEQUENCE [LARGE SCALE GENOMIC DNA]</scope>
    <source>
        <strain evidence="1 4">EM150506</strain>
    </source>
</reference>
<sequence>MTVDHEREELIKILDSQRELFRITLRGIDDAQARQRTTVSELTLGGLLSHAVNVERHWTTILVERDPDSEFDVSRMDSEYRLDPDQTVAGLLAEWEVVAEHTAKLIRELPNLEDSVPTPTAPWAPEREYLGVRYILLHILREIAHHSGHADIIREALDGANTTYQRAN</sequence>
<dbReference type="SUPFAM" id="SSF109854">
    <property type="entry name" value="DinB/YfiT-like putative metalloenzymes"/>
    <property type="match status" value="1"/>
</dbReference>
<dbReference type="GeneID" id="93371794"/>
<evidence type="ECO:0000313" key="1">
    <source>
        <dbReference type="EMBL" id="APA94451.1"/>
    </source>
</evidence>
<dbReference type="EMBL" id="CP017839">
    <property type="protein sequence ID" value="APA94451.1"/>
    <property type="molecule type" value="Genomic_DNA"/>
</dbReference>
<dbReference type="InterPro" id="IPR034660">
    <property type="entry name" value="DinB/YfiT-like"/>
</dbReference>
<dbReference type="Proteomes" id="UP000180166">
    <property type="component" value="Chromosome"/>
</dbReference>
<evidence type="ECO:0000313" key="2">
    <source>
        <dbReference type="EMBL" id="GAP30705.1"/>
    </source>
</evidence>
<dbReference type="Gene3D" id="1.20.120.450">
    <property type="entry name" value="dinb family like domain"/>
    <property type="match status" value="1"/>
</dbReference>
<dbReference type="RefSeq" id="WP_033089374.1">
    <property type="nucleotide sequence ID" value="NZ_AP017900.1"/>
</dbReference>
<evidence type="ECO:0000313" key="4">
    <source>
        <dbReference type="Proteomes" id="UP000180166"/>
    </source>
</evidence>